<dbReference type="GeneID" id="8243451"/>
<dbReference type="OrthoDB" id="1717974at2759"/>
<evidence type="ECO:0000259" key="4">
    <source>
        <dbReference type="Pfam" id="PF11995"/>
    </source>
</evidence>
<evidence type="ECO:0000256" key="1">
    <source>
        <dbReference type="ARBA" id="ARBA00022701"/>
    </source>
</evidence>
<proteinExistence type="predicted"/>
<feature type="compositionally biased region" description="Polar residues" evidence="3">
    <location>
        <begin position="9"/>
        <end position="19"/>
    </location>
</feature>
<feature type="compositionally biased region" description="Polar residues" evidence="3">
    <location>
        <begin position="71"/>
        <end position="92"/>
    </location>
</feature>
<dbReference type="GO" id="GO:0007018">
    <property type="term" value="P:microtubule-based movement"/>
    <property type="evidence" value="ECO:0007669"/>
    <property type="project" value="InterPro"/>
</dbReference>
<keyword evidence="1" id="KW-0493">Microtubule</keyword>
<protein>
    <recommendedName>
        <fullName evidence="4">NPK1-activating kinesin-like protein C-terminal domain-containing protein</fullName>
    </recommendedName>
</protein>
<dbReference type="GO" id="GO:0003777">
    <property type="term" value="F:microtubule motor activity"/>
    <property type="evidence" value="ECO:0007669"/>
    <property type="project" value="InterPro"/>
</dbReference>
<feature type="coiled-coil region" evidence="2">
    <location>
        <begin position="194"/>
        <end position="259"/>
    </location>
</feature>
<dbReference type="Pfam" id="PF11995">
    <property type="entry name" value="DUF3490"/>
    <property type="match status" value="1"/>
</dbReference>
<evidence type="ECO:0000256" key="2">
    <source>
        <dbReference type="SAM" id="Coils"/>
    </source>
</evidence>
<dbReference type="PANTHER" id="PTHR47968">
    <property type="entry name" value="CENTROMERE PROTEIN E"/>
    <property type="match status" value="1"/>
</dbReference>
<keyword evidence="6" id="KW-1185">Reference proteome</keyword>
<gene>
    <name evidence="5" type="ORF">MICPUN_50300</name>
</gene>
<feature type="region of interest" description="Disordered" evidence="3">
    <location>
        <begin position="266"/>
        <end position="286"/>
    </location>
</feature>
<dbReference type="InParanoid" id="C1E6G2"/>
<dbReference type="EMBL" id="CP001326">
    <property type="protein sequence ID" value="ACO63805.1"/>
    <property type="molecule type" value="Genomic_DNA"/>
</dbReference>
<accession>C1E6G2</accession>
<dbReference type="InterPro" id="IPR027640">
    <property type="entry name" value="Kinesin-like_fam"/>
</dbReference>
<dbReference type="GO" id="GO:0005874">
    <property type="term" value="C:microtubule"/>
    <property type="evidence" value="ECO:0007669"/>
    <property type="project" value="UniProtKB-KW"/>
</dbReference>
<dbReference type="eggNOG" id="KOG0242">
    <property type="taxonomic scope" value="Eukaryota"/>
</dbReference>
<dbReference type="PANTHER" id="PTHR47968:SF23">
    <property type="entry name" value="KINESIN-LIKE PROTEIN KIN-7A"/>
    <property type="match status" value="1"/>
</dbReference>
<evidence type="ECO:0000313" key="5">
    <source>
        <dbReference type="EMBL" id="ACO63805.1"/>
    </source>
</evidence>
<dbReference type="InterPro" id="IPR021881">
    <property type="entry name" value="NACK_C"/>
</dbReference>
<evidence type="ECO:0000313" key="6">
    <source>
        <dbReference type="Proteomes" id="UP000002009"/>
    </source>
</evidence>
<dbReference type="Proteomes" id="UP000002009">
    <property type="component" value="Chromosome 5"/>
</dbReference>
<reference evidence="5 6" key="1">
    <citation type="journal article" date="2009" name="Science">
        <title>Green evolution and dynamic adaptations revealed by genomes of the marine picoeukaryotes Micromonas.</title>
        <authorList>
            <person name="Worden A.Z."/>
            <person name="Lee J.H."/>
            <person name="Mock T."/>
            <person name="Rouze P."/>
            <person name="Simmons M.P."/>
            <person name="Aerts A.L."/>
            <person name="Allen A.E."/>
            <person name="Cuvelier M.L."/>
            <person name="Derelle E."/>
            <person name="Everett M.V."/>
            <person name="Foulon E."/>
            <person name="Grimwood J."/>
            <person name="Gundlach H."/>
            <person name="Henrissat B."/>
            <person name="Napoli C."/>
            <person name="McDonald S.M."/>
            <person name="Parker M.S."/>
            <person name="Rombauts S."/>
            <person name="Salamov A."/>
            <person name="Von Dassow P."/>
            <person name="Badger J.H."/>
            <person name="Coutinho P.M."/>
            <person name="Demir E."/>
            <person name="Dubchak I."/>
            <person name="Gentemann C."/>
            <person name="Eikrem W."/>
            <person name="Gready J.E."/>
            <person name="John U."/>
            <person name="Lanier W."/>
            <person name="Lindquist E.A."/>
            <person name="Lucas S."/>
            <person name="Mayer K.F."/>
            <person name="Moreau H."/>
            <person name="Not F."/>
            <person name="Otillar R."/>
            <person name="Panaud O."/>
            <person name="Pangilinan J."/>
            <person name="Paulsen I."/>
            <person name="Piegu B."/>
            <person name="Poliakov A."/>
            <person name="Robbens S."/>
            <person name="Schmutz J."/>
            <person name="Toulza E."/>
            <person name="Wyss T."/>
            <person name="Zelensky A."/>
            <person name="Zhou K."/>
            <person name="Armbrust E.V."/>
            <person name="Bhattacharya D."/>
            <person name="Goodenough U.W."/>
            <person name="Van de Peer Y."/>
            <person name="Grigoriev I.V."/>
        </authorList>
    </citation>
    <scope>NUCLEOTIDE SEQUENCE [LARGE SCALE GENOMIC DNA]</scope>
    <source>
        <strain evidence="6">RCC299 / NOUM17</strain>
    </source>
</reference>
<evidence type="ECO:0000256" key="3">
    <source>
        <dbReference type="SAM" id="MobiDB-lite"/>
    </source>
</evidence>
<feature type="domain" description="NPK1-activating kinesin-like protein C-terminal" evidence="4">
    <location>
        <begin position="614"/>
        <end position="744"/>
    </location>
</feature>
<dbReference type="RefSeq" id="XP_002502547.1">
    <property type="nucleotide sequence ID" value="XM_002502501.1"/>
</dbReference>
<dbReference type="AlphaFoldDB" id="C1E6G2"/>
<feature type="region of interest" description="Disordered" evidence="3">
    <location>
        <begin position="1"/>
        <end position="32"/>
    </location>
</feature>
<keyword evidence="2" id="KW-0175">Coiled coil</keyword>
<feature type="coiled-coil region" evidence="2">
    <location>
        <begin position="508"/>
        <end position="585"/>
    </location>
</feature>
<feature type="region of interest" description="Disordered" evidence="3">
    <location>
        <begin position="68"/>
        <end position="95"/>
    </location>
</feature>
<sequence>MRRRRRGTPSKQSAVNKPTASVAVNEDTDDRGHSVRGKLGFFRLVGSTVRRSLGFALNRAANAKGADVISPTASHPNTPRSAASDTDESGYSLTDDDTLGELVSLAAIRRARADALAAELKADTSNATPVEVVAAAAANEISENNVGPTSIDNGCNASPGRRAEAGRQLEAEQNLLRMGVTTHARRGESPEAVIERLQLQLRELQEDKVVYDIMDAAKETLIEGLECELSRLRSEQERMNSAQAAADALQRKLELLETDLGVFWKEGESPKPSREGSGCSETSIDDDPIVDTEAHIRVNNAYDLTDLRDSVLGSPLKSLAKIVTAGAKIVKVVDAALKEEDEDNLPPSASPLSELSLVKVSQHRHTRSRSRGSIGPNCGGKENFGGDGFVNPFSEAALAEYEAENEMCSWASDQTSRVLEDDRTKSKENALSAMGELPEEPKTLIEDPLSVDTVIVHYDRELEQREMDETFRRHRRAMSDLSGTTSPRVDDFPPDARAAEKAAVKWEKTTLKHQIAGLRERFREALAEANATRDALDGYKDTVQRVEFQKRLLCAQVLELEASLAEKEEESARVAERARERERELLERAKAGARLSRQPDSWAGLPTASFFLPKIVRLWHQLRVPLRHRSQFLLAFRGRETFYFEAEYRRLAWLKESLVTAAGWRVPDDDDGRRSVGTEEIAALPPSLREAERKLARERRYLRGMARRLERPQLEAIFTQWGIPLRSKRRKLRLVNLLWSDTDEKGRGWLTNGSRSTDRSRSIDETDCFVRLRKHAELVLQLRGVEATEDMFGLVFKAGTTSGSASRDAGRWRAARSLQSLWTAAGGGRRRLETIGI</sequence>
<dbReference type="STRING" id="296587.C1E6G2"/>
<dbReference type="KEGG" id="mis:MICPUN_50300"/>
<name>C1E6G2_MICCC</name>
<organism evidence="5 6">
    <name type="scientific">Micromonas commoda (strain RCC299 / NOUM17 / CCMP2709)</name>
    <name type="common">Picoplanktonic green alga</name>
    <dbReference type="NCBI Taxonomy" id="296587"/>
    <lineage>
        <taxon>Eukaryota</taxon>
        <taxon>Viridiplantae</taxon>
        <taxon>Chlorophyta</taxon>
        <taxon>Mamiellophyceae</taxon>
        <taxon>Mamiellales</taxon>
        <taxon>Mamiellaceae</taxon>
        <taxon>Micromonas</taxon>
    </lineage>
</organism>